<gene>
    <name evidence="2" type="ORF">HD596_003577</name>
</gene>
<dbReference type="CDD" id="cd08351">
    <property type="entry name" value="ChaP_like"/>
    <property type="match status" value="1"/>
</dbReference>
<sequence>MAIVMNHLIVPAADREEAAAFFAGLLGLRVGPPAGPFAPVSVNDDLTLDFDDRRAPQPGHYAFLVDDDTFDALMERLEGDPAIEYGSGPMNGWDREINHLGGGRGVYVRDPNGHSYELFTAEPEDH</sequence>
<keyword evidence="2" id="KW-0223">Dioxygenase</keyword>
<keyword evidence="2" id="KW-0456">Lyase</keyword>
<dbReference type="PROSITE" id="PS51819">
    <property type="entry name" value="VOC"/>
    <property type="match status" value="1"/>
</dbReference>
<evidence type="ECO:0000313" key="2">
    <source>
        <dbReference type="EMBL" id="MBB5776821.1"/>
    </source>
</evidence>
<dbReference type="Gene3D" id="3.10.180.10">
    <property type="entry name" value="2,3-Dihydroxybiphenyl 1,2-Dioxygenase, domain 1"/>
    <property type="match status" value="1"/>
</dbReference>
<dbReference type="GO" id="GO:0051213">
    <property type="term" value="F:dioxygenase activity"/>
    <property type="evidence" value="ECO:0007669"/>
    <property type="project" value="UniProtKB-KW"/>
</dbReference>
<accession>A0A7W9G436</accession>
<dbReference type="AlphaFoldDB" id="A0A7W9G436"/>
<evidence type="ECO:0000313" key="3">
    <source>
        <dbReference type="Proteomes" id="UP000579153"/>
    </source>
</evidence>
<dbReference type="SUPFAM" id="SSF54593">
    <property type="entry name" value="Glyoxalase/Bleomycin resistance protein/Dihydroxybiphenyl dioxygenase"/>
    <property type="match status" value="1"/>
</dbReference>
<comment type="caution">
    <text evidence="2">The sequence shown here is derived from an EMBL/GenBank/DDBJ whole genome shotgun (WGS) entry which is preliminary data.</text>
</comment>
<dbReference type="EMBL" id="JACHMB010000001">
    <property type="protein sequence ID" value="MBB5776821.1"/>
    <property type="molecule type" value="Genomic_DNA"/>
</dbReference>
<evidence type="ECO:0000259" key="1">
    <source>
        <dbReference type="PROSITE" id="PS51819"/>
    </source>
</evidence>
<protein>
    <submittedName>
        <fullName evidence="2">Catechol 2,3-dioxygenase-like lactoylglutathione lyase family enzyme</fullName>
    </submittedName>
</protein>
<dbReference type="InterPro" id="IPR037523">
    <property type="entry name" value="VOC_core"/>
</dbReference>
<feature type="domain" description="VOC" evidence="1">
    <location>
        <begin position="4"/>
        <end position="121"/>
    </location>
</feature>
<dbReference type="Proteomes" id="UP000579153">
    <property type="component" value="Unassembled WGS sequence"/>
</dbReference>
<keyword evidence="2" id="KW-0560">Oxidoreductase</keyword>
<keyword evidence="3" id="KW-1185">Reference proteome</keyword>
<dbReference type="RefSeq" id="WP_185070376.1">
    <property type="nucleotide sequence ID" value="NZ_JACHMB010000001.1"/>
</dbReference>
<name>A0A7W9G436_9ACTN</name>
<proteinExistence type="predicted"/>
<dbReference type="GO" id="GO:0016829">
    <property type="term" value="F:lyase activity"/>
    <property type="evidence" value="ECO:0007669"/>
    <property type="project" value="UniProtKB-KW"/>
</dbReference>
<dbReference type="InterPro" id="IPR029068">
    <property type="entry name" value="Glyas_Bleomycin-R_OHBP_Dase"/>
</dbReference>
<reference evidence="2 3" key="1">
    <citation type="submission" date="2020-08" db="EMBL/GenBank/DDBJ databases">
        <title>Sequencing the genomes of 1000 actinobacteria strains.</title>
        <authorList>
            <person name="Klenk H.-P."/>
        </authorList>
    </citation>
    <scope>NUCLEOTIDE SEQUENCE [LARGE SCALE GENOMIC DNA]</scope>
    <source>
        <strain evidence="2 3">DSM 45507</strain>
    </source>
</reference>
<organism evidence="2 3">
    <name type="scientific">Nonomuraea jabiensis</name>
    <dbReference type="NCBI Taxonomy" id="882448"/>
    <lineage>
        <taxon>Bacteria</taxon>
        <taxon>Bacillati</taxon>
        <taxon>Actinomycetota</taxon>
        <taxon>Actinomycetes</taxon>
        <taxon>Streptosporangiales</taxon>
        <taxon>Streptosporangiaceae</taxon>
        <taxon>Nonomuraea</taxon>
    </lineage>
</organism>